<dbReference type="CDD" id="cd09086">
    <property type="entry name" value="ExoIII-like_AP-endo"/>
    <property type="match status" value="1"/>
</dbReference>
<dbReference type="GO" id="GO:0004519">
    <property type="term" value="F:endonuclease activity"/>
    <property type="evidence" value="ECO:0007669"/>
    <property type="project" value="InterPro"/>
</dbReference>
<proteinExistence type="inferred from homology"/>
<evidence type="ECO:0000256" key="8">
    <source>
        <dbReference type="PIRSR" id="PIRSR604808-3"/>
    </source>
</evidence>
<protein>
    <submittedName>
        <fullName evidence="10">Exodeoxyribonuclease-3</fullName>
    </submittedName>
</protein>
<dbReference type="GO" id="GO:0003677">
    <property type="term" value="F:DNA binding"/>
    <property type="evidence" value="ECO:0007669"/>
    <property type="project" value="InterPro"/>
</dbReference>
<feature type="domain" description="Endonuclease/exonuclease/phosphatase" evidence="9">
    <location>
        <begin position="4"/>
        <end position="250"/>
    </location>
</feature>
<evidence type="ECO:0000256" key="6">
    <source>
        <dbReference type="PIRSR" id="PIRSR604808-1"/>
    </source>
</evidence>
<evidence type="ECO:0000256" key="3">
    <source>
        <dbReference type="ARBA" id="ARBA00022723"/>
    </source>
</evidence>
<feature type="binding site" evidence="7">
    <location>
        <position position="250"/>
    </location>
    <ligand>
        <name>Mg(2+)</name>
        <dbReference type="ChEBI" id="CHEBI:18420"/>
        <label>1</label>
    </ligand>
</feature>
<evidence type="ECO:0000313" key="11">
    <source>
        <dbReference type="Proteomes" id="UP000198908"/>
    </source>
</evidence>
<keyword evidence="4" id="KW-0378">Hydrolase</keyword>
<dbReference type="PROSITE" id="PS51435">
    <property type="entry name" value="AP_NUCLEASE_F1_4"/>
    <property type="match status" value="1"/>
</dbReference>
<dbReference type="PROSITE" id="PS00728">
    <property type="entry name" value="AP_NUCLEASE_F1_3"/>
    <property type="match status" value="1"/>
</dbReference>
<dbReference type="PANTHER" id="PTHR43250">
    <property type="entry name" value="EXODEOXYRIBONUCLEASE III"/>
    <property type="match status" value="1"/>
</dbReference>
<dbReference type="SUPFAM" id="SSF56219">
    <property type="entry name" value="DNase I-like"/>
    <property type="match status" value="1"/>
</dbReference>
<dbReference type="InterPro" id="IPR020848">
    <property type="entry name" value="AP_endonuclease_F1_CS"/>
</dbReference>
<evidence type="ECO:0000256" key="7">
    <source>
        <dbReference type="PIRSR" id="PIRSR604808-2"/>
    </source>
</evidence>
<dbReference type="Pfam" id="PF03372">
    <property type="entry name" value="Exo_endo_phos"/>
    <property type="match status" value="1"/>
</dbReference>
<dbReference type="InterPro" id="IPR036691">
    <property type="entry name" value="Endo/exonu/phosph_ase_sf"/>
</dbReference>
<comment type="similarity">
    <text evidence="2">Belongs to the DNA repair enzymes AP/ExoA family.</text>
</comment>
<name>A0A1G6I3U5_9BURK</name>
<dbReference type="InterPro" id="IPR005135">
    <property type="entry name" value="Endo/exonuclease/phosphatase"/>
</dbReference>
<feature type="binding site" evidence="7">
    <location>
        <position position="149"/>
    </location>
    <ligand>
        <name>Mg(2+)</name>
        <dbReference type="ChEBI" id="CHEBI:18420"/>
        <label>1</label>
    </ligand>
</feature>
<feature type="binding site" evidence="7">
    <location>
        <position position="151"/>
    </location>
    <ligand>
        <name>Mg(2+)</name>
        <dbReference type="ChEBI" id="CHEBI:18420"/>
        <label>1</label>
    </ligand>
</feature>
<dbReference type="Proteomes" id="UP000198908">
    <property type="component" value="Unassembled WGS sequence"/>
</dbReference>
<evidence type="ECO:0000256" key="1">
    <source>
        <dbReference type="ARBA" id="ARBA00001936"/>
    </source>
</evidence>
<keyword evidence="3 7" id="KW-0479">Metal-binding</keyword>
<feature type="active site" evidence="6">
    <location>
        <position position="108"/>
    </location>
</feature>
<accession>A0A1G6I3U5</accession>
<dbReference type="GO" id="GO:0006281">
    <property type="term" value="P:DNA repair"/>
    <property type="evidence" value="ECO:0007669"/>
    <property type="project" value="InterPro"/>
</dbReference>
<keyword evidence="7" id="KW-0464">Manganese</keyword>
<dbReference type="NCBIfam" id="TIGR00195">
    <property type="entry name" value="exoDNase_III"/>
    <property type="match status" value="1"/>
</dbReference>
<evidence type="ECO:0000256" key="4">
    <source>
        <dbReference type="ARBA" id="ARBA00022801"/>
    </source>
</evidence>
<dbReference type="InterPro" id="IPR004808">
    <property type="entry name" value="AP_endonuc_1"/>
</dbReference>
<evidence type="ECO:0000256" key="2">
    <source>
        <dbReference type="ARBA" id="ARBA00007092"/>
    </source>
</evidence>
<dbReference type="Gene3D" id="3.60.10.10">
    <property type="entry name" value="Endonuclease/exonuclease/phosphatase"/>
    <property type="match status" value="1"/>
</dbReference>
<comment type="cofactor">
    <cofactor evidence="1">
        <name>Mn(2+)</name>
        <dbReference type="ChEBI" id="CHEBI:29035"/>
    </cofactor>
</comment>
<sequence>MKIATWNVNSLKVRLQHVIDWLNESKTDVLCLQELKLTDDKFPRADLEAHGYRSWFAGQKTYNGVGILVRDGLFVDEATVVRNIPGFEDPQQRVIAATVGDVRLVSAYFPNGQAPGTEKFAYKLQWLDAMHDWLAQEMQRYPKLALLGDYNIAPEDRDVHDPKAWEGQNLVSPEERAQFRRLIELGFVDAFRQFEQPEKTFTWWDYRMFAFRRNAGLRIDHILLSPALAQHLTSCEVDKVPRKWEQPSDHTPVVAGLDVGD</sequence>
<feature type="binding site" evidence="7">
    <location>
        <position position="7"/>
    </location>
    <ligand>
        <name>Mg(2+)</name>
        <dbReference type="ChEBI" id="CHEBI:18420"/>
        <label>1</label>
    </ligand>
</feature>
<feature type="active site" description="Proton acceptor" evidence="6">
    <location>
        <position position="250"/>
    </location>
</feature>
<gene>
    <name evidence="10" type="ORF">SAMN05421548_103248</name>
</gene>
<feature type="site" description="Transition state stabilizer" evidence="8">
    <location>
        <position position="151"/>
    </location>
</feature>
<dbReference type="STRING" id="416944.SAMN05421548_103248"/>
<keyword evidence="5 7" id="KW-0460">Magnesium</keyword>
<feature type="binding site" evidence="7">
    <location>
        <position position="249"/>
    </location>
    <ligand>
        <name>Mg(2+)</name>
        <dbReference type="ChEBI" id="CHEBI:18420"/>
        <label>1</label>
    </ligand>
</feature>
<dbReference type="EMBL" id="FMYQ01000003">
    <property type="protein sequence ID" value="SDC01164.1"/>
    <property type="molecule type" value="Genomic_DNA"/>
</dbReference>
<feature type="site" description="Interaction with DNA substrate" evidence="8">
    <location>
        <position position="250"/>
    </location>
</feature>
<evidence type="ECO:0000256" key="5">
    <source>
        <dbReference type="ARBA" id="ARBA00022842"/>
    </source>
</evidence>
<dbReference type="GO" id="GO:0008311">
    <property type="term" value="F:double-stranded DNA 3'-5' DNA exonuclease activity"/>
    <property type="evidence" value="ECO:0007669"/>
    <property type="project" value="InterPro"/>
</dbReference>
<feature type="site" description="Important for catalytic activity" evidence="8">
    <location>
        <position position="220"/>
    </location>
</feature>
<dbReference type="AlphaFoldDB" id="A0A1G6I3U5"/>
<dbReference type="RefSeq" id="WP_091995634.1">
    <property type="nucleotide sequence ID" value="NZ_FMYQ01000003.1"/>
</dbReference>
<dbReference type="NCBIfam" id="TIGR00633">
    <property type="entry name" value="xth"/>
    <property type="match status" value="1"/>
</dbReference>
<feature type="active site" description="Proton donor/acceptor" evidence="6">
    <location>
        <position position="149"/>
    </location>
</feature>
<dbReference type="InterPro" id="IPR037493">
    <property type="entry name" value="ExoIII-like"/>
</dbReference>
<dbReference type="GO" id="GO:0046872">
    <property type="term" value="F:metal ion binding"/>
    <property type="evidence" value="ECO:0007669"/>
    <property type="project" value="UniProtKB-KW"/>
</dbReference>
<dbReference type="PANTHER" id="PTHR43250:SF2">
    <property type="entry name" value="EXODEOXYRIBONUCLEASE III"/>
    <property type="match status" value="1"/>
</dbReference>
<evidence type="ECO:0000313" key="10">
    <source>
        <dbReference type="EMBL" id="SDC01164.1"/>
    </source>
</evidence>
<comment type="cofactor">
    <cofactor evidence="7">
        <name>Mg(2+)</name>
        <dbReference type="ChEBI" id="CHEBI:18420"/>
    </cofactor>
    <cofactor evidence="7">
        <name>Mn(2+)</name>
        <dbReference type="ChEBI" id="CHEBI:29035"/>
    </cofactor>
    <text evidence="7">Probably binds two magnesium or manganese ions per subunit.</text>
</comment>
<keyword evidence="11" id="KW-1185">Reference proteome</keyword>
<dbReference type="OrthoDB" id="9803914at2"/>
<organism evidence="10 11">
    <name type="scientific">Paraburkholderia lycopersici</name>
    <dbReference type="NCBI Taxonomy" id="416944"/>
    <lineage>
        <taxon>Bacteria</taxon>
        <taxon>Pseudomonadati</taxon>
        <taxon>Pseudomonadota</taxon>
        <taxon>Betaproteobacteria</taxon>
        <taxon>Burkholderiales</taxon>
        <taxon>Burkholderiaceae</taxon>
        <taxon>Paraburkholderia</taxon>
    </lineage>
</organism>
<evidence type="ECO:0000259" key="9">
    <source>
        <dbReference type="Pfam" id="PF03372"/>
    </source>
</evidence>
<reference evidence="11" key="1">
    <citation type="submission" date="2016-09" db="EMBL/GenBank/DDBJ databases">
        <authorList>
            <person name="Varghese N."/>
            <person name="Submissions S."/>
        </authorList>
    </citation>
    <scope>NUCLEOTIDE SEQUENCE [LARGE SCALE GENOMIC DNA]</scope>
    <source>
        <strain evidence="11">TNe-862</strain>
    </source>
</reference>
<feature type="binding site" evidence="7">
    <location>
        <position position="34"/>
    </location>
    <ligand>
        <name>Mg(2+)</name>
        <dbReference type="ChEBI" id="CHEBI:18420"/>
        <label>1</label>
    </ligand>
</feature>